<reference evidence="3 4" key="1">
    <citation type="submission" date="2016-10" db="EMBL/GenBank/DDBJ databases">
        <authorList>
            <person name="de Groot N.N."/>
        </authorList>
    </citation>
    <scope>NUCLEOTIDE SEQUENCE [LARGE SCALE GENOMIC DNA]</scope>
    <source>
        <strain evidence="4">L7-484,KACC 16230,DSM 25025</strain>
    </source>
</reference>
<organism evidence="3 4">
    <name type="scientific">Aureimonas jatrophae</name>
    <dbReference type="NCBI Taxonomy" id="1166073"/>
    <lineage>
        <taxon>Bacteria</taxon>
        <taxon>Pseudomonadati</taxon>
        <taxon>Pseudomonadota</taxon>
        <taxon>Alphaproteobacteria</taxon>
        <taxon>Hyphomicrobiales</taxon>
        <taxon>Aurantimonadaceae</taxon>
        <taxon>Aureimonas</taxon>
    </lineage>
</organism>
<evidence type="ECO:0000256" key="1">
    <source>
        <dbReference type="SAM" id="SignalP"/>
    </source>
</evidence>
<protein>
    <recommendedName>
        <fullName evidence="2">CsgH-like domain-containing protein</fullName>
    </recommendedName>
</protein>
<keyword evidence="4" id="KW-1185">Reference proteome</keyword>
<dbReference type="AlphaFoldDB" id="A0A1H0HT29"/>
<gene>
    <name evidence="3" type="ORF">SAMN05192530_104271</name>
</gene>
<dbReference type="Gene3D" id="2.60.40.2420">
    <property type="match status" value="1"/>
</dbReference>
<evidence type="ECO:0000259" key="2">
    <source>
        <dbReference type="Pfam" id="PF21112"/>
    </source>
</evidence>
<dbReference type="NCBIfam" id="NF041112">
    <property type="entry name" value="chap_CsgH_alph"/>
    <property type="match status" value="1"/>
</dbReference>
<dbReference type="InterPro" id="IPR048632">
    <property type="entry name" value="CsgH-like"/>
</dbReference>
<dbReference type="OrthoDB" id="7916642at2"/>
<feature type="domain" description="CsgH-like" evidence="2">
    <location>
        <begin position="38"/>
        <end position="119"/>
    </location>
</feature>
<dbReference type="InterPro" id="IPR047726">
    <property type="entry name" value="CsgH_dom"/>
</dbReference>
<dbReference type="InterPro" id="IPR053722">
    <property type="entry name" value="Curli_assembly_CsgC/AgfC"/>
</dbReference>
<dbReference type="RefSeq" id="WP_090673151.1">
    <property type="nucleotide sequence ID" value="NZ_FNIT01000004.1"/>
</dbReference>
<dbReference type="STRING" id="1166073.SAMN05192530_104271"/>
<dbReference type="Proteomes" id="UP000198793">
    <property type="component" value="Unassembled WGS sequence"/>
</dbReference>
<sequence>MPRILFPLALAALALGSAAPAVLAAGSQAGGGVDRPGCELRLASRGNALTLTALARAGEDAAGHYALSVTGPGTSIRQNGPFRIGPDGTATLGTVGLTAGGGGFDARLEVDLGGRTQSCTRRVPGGI</sequence>
<feature type="chain" id="PRO_5011495831" description="CsgH-like domain-containing protein" evidence="1">
    <location>
        <begin position="25"/>
        <end position="127"/>
    </location>
</feature>
<accession>A0A1H0HT29</accession>
<proteinExistence type="predicted"/>
<keyword evidence="1" id="KW-0732">Signal</keyword>
<dbReference type="Pfam" id="PF21112">
    <property type="entry name" value="CsgH"/>
    <property type="match status" value="1"/>
</dbReference>
<evidence type="ECO:0000313" key="4">
    <source>
        <dbReference type="Proteomes" id="UP000198793"/>
    </source>
</evidence>
<dbReference type="EMBL" id="FNIT01000004">
    <property type="protein sequence ID" value="SDO22365.1"/>
    <property type="molecule type" value="Genomic_DNA"/>
</dbReference>
<feature type="signal peptide" evidence="1">
    <location>
        <begin position="1"/>
        <end position="24"/>
    </location>
</feature>
<name>A0A1H0HT29_9HYPH</name>
<evidence type="ECO:0000313" key="3">
    <source>
        <dbReference type="EMBL" id="SDO22365.1"/>
    </source>
</evidence>